<feature type="non-terminal residue" evidence="3">
    <location>
        <position position="67"/>
    </location>
</feature>
<reference evidence="3" key="1">
    <citation type="submission" date="2013-08" db="EMBL/GenBank/DDBJ databases">
        <authorList>
            <person name="Mendez C."/>
            <person name="Richter M."/>
            <person name="Ferrer M."/>
            <person name="Sanchez J."/>
        </authorList>
    </citation>
    <scope>NUCLEOTIDE SEQUENCE</scope>
</reference>
<dbReference type="InterPro" id="IPR029055">
    <property type="entry name" value="Ntn_hydrolases_N"/>
</dbReference>
<feature type="region of interest" description="Disordered" evidence="1">
    <location>
        <begin position="1"/>
        <end position="21"/>
    </location>
</feature>
<dbReference type="PROSITE" id="PS51278">
    <property type="entry name" value="GATASE_TYPE_2"/>
    <property type="match status" value="1"/>
</dbReference>
<sequence length="67" mass="6701">MLGEVSDTIGHPGTAPAGRAAEAAGDKLHEACGVFGAYAPGADVANLCYLGIYALQHRGQESAGICV</sequence>
<dbReference type="Gene3D" id="3.60.20.10">
    <property type="entry name" value="Glutamine Phosphoribosylpyrophosphate, subunit 1, domain 1"/>
    <property type="match status" value="1"/>
</dbReference>
<comment type="caution">
    <text evidence="3">The sequence shown here is derived from an EMBL/GenBank/DDBJ whole genome shotgun (WGS) entry which is preliminary data.</text>
</comment>
<dbReference type="InterPro" id="IPR017932">
    <property type="entry name" value="GATase_2_dom"/>
</dbReference>
<dbReference type="AlphaFoldDB" id="T0Y3S0"/>
<accession>T0Y3S0</accession>
<feature type="domain" description="Glutamine amidotransferase type-2" evidence="2">
    <location>
        <begin position="32"/>
        <end position="67"/>
    </location>
</feature>
<evidence type="ECO:0000259" key="2">
    <source>
        <dbReference type="PROSITE" id="PS51278"/>
    </source>
</evidence>
<dbReference type="SUPFAM" id="SSF56235">
    <property type="entry name" value="N-terminal nucleophile aminohydrolases (Ntn hydrolases)"/>
    <property type="match status" value="1"/>
</dbReference>
<dbReference type="EMBL" id="AUZY01012803">
    <property type="protein sequence ID" value="EQD27688.1"/>
    <property type="molecule type" value="Genomic_DNA"/>
</dbReference>
<proteinExistence type="predicted"/>
<protein>
    <recommendedName>
        <fullName evidence="2">Glutamine amidotransferase type-2 domain-containing protein</fullName>
    </recommendedName>
</protein>
<reference evidence="3" key="2">
    <citation type="journal article" date="2014" name="ISME J.">
        <title>Microbial stratification in low pH oxic and suboxic macroscopic growths along an acid mine drainage.</title>
        <authorList>
            <person name="Mendez-Garcia C."/>
            <person name="Mesa V."/>
            <person name="Sprenger R.R."/>
            <person name="Richter M."/>
            <person name="Diez M.S."/>
            <person name="Solano J."/>
            <person name="Bargiela R."/>
            <person name="Golyshina O.V."/>
            <person name="Manteca A."/>
            <person name="Ramos J.L."/>
            <person name="Gallego J.R."/>
            <person name="Llorente I."/>
            <person name="Martins Dos Santos V.A."/>
            <person name="Jensen O.N."/>
            <person name="Pelaez A.I."/>
            <person name="Sanchez J."/>
            <person name="Ferrer M."/>
        </authorList>
    </citation>
    <scope>NUCLEOTIDE SEQUENCE</scope>
</reference>
<gene>
    <name evidence="3" type="ORF">B1B_19065</name>
</gene>
<evidence type="ECO:0000313" key="3">
    <source>
        <dbReference type="EMBL" id="EQD27688.1"/>
    </source>
</evidence>
<name>T0Y3S0_9ZZZZ</name>
<evidence type="ECO:0000256" key="1">
    <source>
        <dbReference type="SAM" id="MobiDB-lite"/>
    </source>
</evidence>
<organism evidence="3">
    <name type="scientific">mine drainage metagenome</name>
    <dbReference type="NCBI Taxonomy" id="410659"/>
    <lineage>
        <taxon>unclassified sequences</taxon>
        <taxon>metagenomes</taxon>
        <taxon>ecological metagenomes</taxon>
    </lineage>
</organism>